<organism evidence="4 5">
    <name type="scientific">Streptomyces axinellae</name>
    <dbReference type="NCBI Taxonomy" id="552788"/>
    <lineage>
        <taxon>Bacteria</taxon>
        <taxon>Bacillati</taxon>
        <taxon>Actinomycetota</taxon>
        <taxon>Actinomycetes</taxon>
        <taxon>Kitasatosporales</taxon>
        <taxon>Streptomycetaceae</taxon>
        <taxon>Streptomyces</taxon>
    </lineage>
</organism>
<dbReference type="InterPro" id="IPR000182">
    <property type="entry name" value="GNAT_dom"/>
</dbReference>
<gene>
    <name evidence="4" type="ORF">GCM10009863_57290</name>
</gene>
<dbReference type="InterPro" id="IPR050832">
    <property type="entry name" value="Bact_Acetyltransf"/>
</dbReference>
<evidence type="ECO:0000313" key="4">
    <source>
        <dbReference type="EMBL" id="GAA2633625.1"/>
    </source>
</evidence>
<keyword evidence="5" id="KW-1185">Reference proteome</keyword>
<evidence type="ECO:0000313" key="5">
    <source>
        <dbReference type="Proteomes" id="UP001501447"/>
    </source>
</evidence>
<dbReference type="Gene3D" id="3.40.630.30">
    <property type="match status" value="1"/>
</dbReference>
<dbReference type="CDD" id="cd04301">
    <property type="entry name" value="NAT_SF"/>
    <property type="match status" value="1"/>
</dbReference>
<evidence type="ECO:0000259" key="3">
    <source>
        <dbReference type="PROSITE" id="PS51186"/>
    </source>
</evidence>
<accession>A0ABN3QRZ4</accession>
<keyword evidence="2" id="KW-0012">Acyltransferase</keyword>
<proteinExistence type="predicted"/>
<evidence type="ECO:0000256" key="1">
    <source>
        <dbReference type="ARBA" id="ARBA00022679"/>
    </source>
</evidence>
<name>A0ABN3QRZ4_9ACTN</name>
<dbReference type="Proteomes" id="UP001501447">
    <property type="component" value="Unassembled WGS sequence"/>
</dbReference>
<dbReference type="SUPFAM" id="SSF55729">
    <property type="entry name" value="Acyl-CoA N-acyltransferases (Nat)"/>
    <property type="match status" value="1"/>
</dbReference>
<dbReference type="EMBL" id="BAAARJ010000022">
    <property type="protein sequence ID" value="GAA2633625.1"/>
    <property type="molecule type" value="Genomic_DNA"/>
</dbReference>
<dbReference type="PANTHER" id="PTHR43877">
    <property type="entry name" value="AMINOALKYLPHOSPHONATE N-ACETYLTRANSFERASE-RELATED-RELATED"/>
    <property type="match status" value="1"/>
</dbReference>
<feature type="domain" description="N-acetyltransferase" evidence="3">
    <location>
        <begin position="20"/>
        <end position="164"/>
    </location>
</feature>
<dbReference type="InterPro" id="IPR016181">
    <property type="entry name" value="Acyl_CoA_acyltransferase"/>
</dbReference>
<dbReference type="RefSeq" id="WP_344569934.1">
    <property type="nucleotide sequence ID" value="NZ_BAAARJ010000022.1"/>
</dbReference>
<protein>
    <recommendedName>
        <fullName evidence="3">N-acetyltransferase domain-containing protein</fullName>
    </recommendedName>
</protein>
<dbReference type="Pfam" id="PF00583">
    <property type="entry name" value="Acetyltransf_1"/>
    <property type="match status" value="1"/>
</dbReference>
<reference evidence="4 5" key="1">
    <citation type="journal article" date="2019" name="Int. J. Syst. Evol. Microbiol.">
        <title>The Global Catalogue of Microorganisms (GCM) 10K type strain sequencing project: providing services to taxonomists for standard genome sequencing and annotation.</title>
        <authorList>
            <consortium name="The Broad Institute Genomics Platform"/>
            <consortium name="The Broad Institute Genome Sequencing Center for Infectious Disease"/>
            <person name="Wu L."/>
            <person name="Ma J."/>
        </authorList>
    </citation>
    <scope>NUCLEOTIDE SEQUENCE [LARGE SCALE GENOMIC DNA]</scope>
    <source>
        <strain evidence="4 5">JCM 16373</strain>
    </source>
</reference>
<sequence>MVGVNWTISPAPIAGPEALATVRAYLDDIISRYYGRPATAEEIDQTLAEERDDELAPPTGRFLLARAEDEGAVAGCAGVRMLDEKTAELRRVWVVPQARGNGLGTRLVAAAEHAAVELGAAAIRLDTRSDLVEARRLYARRGYEDIPAYNDSPYAGHWLEKRLAGAPASRPATALRR</sequence>
<keyword evidence="1" id="KW-0808">Transferase</keyword>
<evidence type="ECO:0000256" key="2">
    <source>
        <dbReference type="ARBA" id="ARBA00023315"/>
    </source>
</evidence>
<dbReference type="PROSITE" id="PS51186">
    <property type="entry name" value="GNAT"/>
    <property type="match status" value="1"/>
</dbReference>
<comment type="caution">
    <text evidence="4">The sequence shown here is derived from an EMBL/GenBank/DDBJ whole genome shotgun (WGS) entry which is preliminary data.</text>
</comment>
<dbReference type="PANTHER" id="PTHR43877:SF2">
    <property type="entry name" value="AMINOALKYLPHOSPHONATE N-ACETYLTRANSFERASE-RELATED"/>
    <property type="match status" value="1"/>
</dbReference>